<sequence>MSAPPLTREQIMGYISVLTNRPHIDQNPEEEARHVLLEQARARGGDDRGHNVQARIDEFQAEFKRSAVPKSHLKRLRNGIADAILT</sequence>
<reference evidence="1 2" key="1">
    <citation type="submission" date="2014-04" db="EMBL/GenBank/DDBJ databases">
        <authorList>
            <consortium name="DOE Joint Genome Institute"/>
            <person name="Kuo A."/>
            <person name="Zuccaro A."/>
            <person name="Kohler A."/>
            <person name="Nagy L.G."/>
            <person name="Floudas D."/>
            <person name="Copeland A."/>
            <person name="Barry K.W."/>
            <person name="Cichocki N."/>
            <person name="Veneault-Fourrey C."/>
            <person name="LaButti K."/>
            <person name="Lindquist E.A."/>
            <person name="Lipzen A."/>
            <person name="Lundell T."/>
            <person name="Morin E."/>
            <person name="Murat C."/>
            <person name="Sun H."/>
            <person name="Tunlid A."/>
            <person name="Henrissat B."/>
            <person name="Grigoriev I.V."/>
            <person name="Hibbett D.S."/>
            <person name="Martin F."/>
            <person name="Nordberg H.P."/>
            <person name="Cantor M.N."/>
            <person name="Hua S.X."/>
        </authorList>
    </citation>
    <scope>NUCLEOTIDE SEQUENCE [LARGE SCALE GENOMIC DNA]</scope>
    <source>
        <strain evidence="1 2">MAFF 305830</strain>
    </source>
</reference>
<dbReference type="AlphaFoldDB" id="A0A0C3B3A8"/>
<protein>
    <submittedName>
        <fullName evidence="1">Uncharacterized protein</fullName>
    </submittedName>
</protein>
<evidence type="ECO:0000313" key="2">
    <source>
        <dbReference type="Proteomes" id="UP000054097"/>
    </source>
</evidence>
<reference evidence="2" key="2">
    <citation type="submission" date="2015-01" db="EMBL/GenBank/DDBJ databases">
        <title>Evolutionary Origins and Diversification of the Mycorrhizal Mutualists.</title>
        <authorList>
            <consortium name="DOE Joint Genome Institute"/>
            <consortium name="Mycorrhizal Genomics Consortium"/>
            <person name="Kohler A."/>
            <person name="Kuo A."/>
            <person name="Nagy L.G."/>
            <person name="Floudas D."/>
            <person name="Copeland A."/>
            <person name="Barry K.W."/>
            <person name="Cichocki N."/>
            <person name="Veneault-Fourrey C."/>
            <person name="LaButti K."/>
            <person name="Lindquist E.A."/>
            <person name="Lipzen A."/>
            <person name="Lundell T."/>
            <person name="Morin E."/>
            <person name="Murat C."/>
            <person name="Riley R."/>
            <person name="Ohm R."/>
            <person name="Sun H."/>
            <person name="Tunlid A."/>
            <person name="Henrissat B."/>
            <person name="Grigoriev I.V."/>
            <person name="Hibbett D.S."/>
            <person name="Martin F."/>
        </authorList>
    </citation>
    <scope>NUCLEOTIDE SEQUENCE [LARGE SCALE GENOMIC DNA]</scope>
    <source>
        <strain evidence="2">MAFF 305830</strain>
    </source>
</reference>
<gene>
    <name evidence="1" type="ORF">M408DRAFT_257365</name>
</gene>
<keyword evidence="2" id="KW-1185">Reference proteome</keyword>
<proteinExistence type="predicted"/>
<organism evidence="1 2">
    <name type="scientific">Serendipita vermifera MAFF 305830</name>
    <dbReference type="NCBI Taxonomy" id="933852"/>
    <lineage>
        <taxon>Eukaryota</taxon>
        <taxon>Fungi</taxon>
        <taxon>Dikarya</taxon>
        <taxon>Basidiomycota</taxon>
        <taxon>Agaricomycotina</taxon>
        <taxon>Agaricomycetes</taxon>
        <taxon>Sebacinales</taxon>
        <taxon>Serendipitaceae</taxon>
        <taxon>Serendipita</taxon>
    </lineage>
</organism>
<dbReference type="Proteomes" id="UP000054097">
    <property type="component" value="Unassembled WGS sequence"/>
</dbReference>
<evidence type="ECO:0000313" key="1">
    <source>
        <dbReference type="EMBL" id="KIM31315.1"/>
    </source>
</evidence>
<dbReference type="EMBL" id="KN824282">
    <property type="protein sequence ID" value="KIM31315.1"/>
    <property type="molecule type" value="Genomic_DNA"/>
</dbReference>
<accession>A0A0C3B3A8</accession>
<dbReference type="HOGENOM" id="CLU_2499279_0_0_1"/>
<name>A0A0C3B3A8_SERVB</name>